<reference evidence="3 4" key="1">
    <citation type="submission" date="2020-07" db="EMBL/GenBank/DDBJ databases">
        <title>Genomic Encyclopedia of Type Strains, Phase IV (KMG-IV): sequencing the most valuable type-strain genomes for metagenomic binning, comparative biology and taxonomic classification.</title>
        <authorList>
            <person name="Goeker M."/>
        </authorList>
    </citation>
    <scope>NUCLEOTIDE SEQUENCE [LARGE SCALE GENOMIC DNA]</scope>
    <source>
        <strain evidence="3 4">DSM 45533</strain>
    </source>
</reference>
<dbReference type="PANTHER" id="PTHR11487">
    <property type="entry name" value="THIOESTERASE"/>
    <property type="match status" value="1"/>
</dbReference>
<dbReference type="RefSeq" id="WP_181609171.1">
    <property type="nucleotide sequence ID" value="NZ_BAABAM010000006.1"/>
</dbReference>
<comment type="similarity">
    <text evidence="1">Belongs to the thioesterase family.</text>
</comment>
<accession>A0A7W0CG14</accession>
<dbReference type="AlphaFoldDB" id="A0A7W0CG14"/>
<dbReference type="GO" id="GO:0008610">
    <property type="term" value="P:lipid biosynthetic process"/>
    <property type="evidence" value="ECO:0007669"/>
    <property type="project" value="TreeGrafter"/>
</dbReference>
<dbReference type="Gene3D" id="3.40.50.1820">
    <property type="entry name" value="alpha/beta hydrolase"/>
    <property type="match status" value="1"/>
</dbReference>
<dbReference type="InterPro" id="IPR029058">
    <property type="entry name" value="AB_hydrolase_fold"/>
</dbReference>
<feature type="domain" description="Thioesterase" evidence="2">
    <location>
        <begin position="21"/>
        <end position="239"/>
    </location>
</feature>
<evidence type="ECO:0000256" key="1">
    <source>
        <dbReference type="ARBA" id="ARBA00007169"/>
    </source>
</evidence>
<name>A0A7W0CG14_9ACTN</name>
<dbReference type="Proteomes" id="UP000530928">
    <property type="component" value="Unassembled WGS sequence"/>
</dbReference>
<dbReference type="InterPro" id="IPR012223">
    <property type="entry name" value="TEII"/>
</dbReference>
<evidence type="ECO:0000313" key="3">
    <source>
        <dbReference type="EMBL" id="MBA2890339.1"/>
    </source>
</evidence>
<comment type="caution">
    <text evidence="3">The sequence shown here is derived from an EMBL/GenBank/DDBJ whole genome shotgun (WGS) entry which is preliminary data.</text>
</comment>
<dbReference type="EMBL" id="JACDUR010000002">
    <property type="protein sequence ID" value="MBA2890339.1"/>
    <property type="molecule type" value="Genomic_DNA"/>
</dbReference>
<dbReference type="PANTHER" id="PTHR11487:SF0">
    <property type="entry name" value="S-ACYL FATTY ACID SYNTHASE THIOESTERASE, MEDIUM CHAIN"/>
    <property type="match status" value="1"/>
</dbReference>
<keyword evidence="4" id="KW-1185">Reference proteome</keyword>
<evidence type="ECO:0000259" key="2">
    <source>
        <dbReference type="Pfam" id="PF00975"/>
    </source>
</evidence>
<organism evidence="3 4">
    <name type="scientific">Nonomuraea soli</name>
    <dbReference type="NCBI Taxonomy" id="1032476"/>
    <lineage>
        <taxon>Bacteria</taxon>
        <taxon>Bacillati</taxon>
        <taxon>Actinomycetota</taxon>
        <taxon>Actinomycetes</taxon>
        <taxon>Streptosporangiales</taxon>
        <taxon>Streptosporangiaceae</taxon>
        <taxon>Nonomuraea</taxon>
    </lineage>
</organism>
<dbReference type="SUPFAM" id="SSF53474">
    <property type="entry name" value="alpha/beta-Hydrolases"/>
    <property type="match status" value="1"/>
</dbReference>
<protein>
    <submittedName>
        <fullName evidence="3">Surfactin synthase thioesterase subunit</fullName>
    </submittedName>
</protein>
<sequence>MTATRSRWLLCRRRRPGAASRLYCFPHSGGAAGEYVRWSDALPGTEVWGVQPPGRGGRLAEPAFDSMAALVEAVVGEAAFEPPYTLFGHSLGALVAYETALLLRERGLPAPERLILSAYGSPYLHRPGEPVHELGDTALMEAVERAYGPLPDAVREDAELRSLVLGGLRADLAIVATYRPAPAVPLDIPITVVGGADDAESPERLVAWHGLTTGPFDLRLFPGGHFYFRERSDELMRFLAERA</sequence>
<proteinExistence type="inferred from homology"/>
<evidence type="ECO:0000313" key="4">
    <source>
        <dbReference type="Proteomes" id="UP000530928"/>
    </source>
</evidence>
<dbReference type="Pfam" id="PF00975">
    <property type="entry name" value="Thioesterase"/>
    <property type="match status" value="1"/>
</dbReference>
<dbReference type="InterPro" id="IPR001031">
    <property type="entry name" value="Thioesterase"/>
</dbReference>
<gene>
    <name evidence="3" type="ORF">HNR30_001680</name>
</gene>